<keyword evidence="2" id="KW-1185">Reference proteome</keyword>
<sequence>MFRAISRVLLIALIFVAFVGQAITFNTSMSCETSVDSLSPNFSELVKHYDLSTINTDNSEDCCGIECCDVGCTCIANACSSFAYFNIEIVSTKATALSETLFIQQSEQPKSISTLLYRPPIFIS</sequence>
<dbReference type="Proteomes" id="UP000202259">
    <property type="component" value="Chromosome"/>
</dbReference>
<dbReference type="KEGG" id="cber:B5D82_00780"/>
<dbReference type="RefSeq" id="WP_081148436.1">
    <property type="nucleotide sequence ID" value="NZ_CP020465.1"/>
</dbReference>
<gene>
    <name evidence="1" type="ORF">B5D82_00780</name>
</gene>
<dbReference type="OrthoDB" id="6314958at2"/>
<dbReference type="AlphaFoldDB" id="A0A222G4A4"/>
<name>A0A222G4A4_9GAMM</name>
<reference evidence="1 2" key="1">
    <citation type="submission" date="2017-08" db="EMBL/GenBank/DDBJ databases">
        <title>Complete genome of Colwellia sp. NB097-1, a psychrophile bacterium ioslated from Bering Sea.</title>
        <authorList>
            <person name="Chen X."/>
        </authorList>
    </citation>
    <scope>NUCLEOTIDE SEQUENCE [LARGE SCALE GENOMIC DNA]</scope>
    <source>
        <strain evidence="1 2">NB097-1</strain>
    </source>
</reference>
<protein>
    <submittedName>
        <fullName evidence="1">Uncharacterized protein</fullName>
    </submittedName>
</protein>
<evidence type="ECO:0000313" key="2">
    <source>
        <dbReference type="Proteomes" id="UP000202259"/>
    </source>
</evidence>
<dbReference type="PROSITE" id="PS51257">
    <property type="entry name" value="PROKAR_LIPOPROTEIN"/>
    <property type="match status" value="1"/>
</dbReference>
<proteinExistence type="predicted"/>
<accession>A0A222G4A4</accession>
<dbReference type="EMBL" id="CP020465">
    <property type="protein sequence ID" value="ASP46433.1"/>
    <property type="molecule type" value="Genomic_DNA"/>
</dbReference>
<evidence type="ECO:0000313" key="1">
    <source>
        <dbReference type="EMBL" id="ASP46433.1"/>
    </source>
</evidence>
<organism evidence="1 2">
    <name type="scientific">Cognaticolwellia beringensis</name>
    <dbReference type="NCBI Taxonomy" id="1967665"/>
    <lineage>
        <taxon>Bacteria</taxon>
        <taxon>Pseudomonadati</taxon>
        <taxon>Pseudomonadota</taxon>
        <taxon>Gammaproteobacteria</taxon>
        <taxon>Alteromonadales</taxon>
        <taxon>Colwelliaceae</taxon>
        <taxon>Cognaticolwellia</taxon>
    </lineage>
</organism>